<dbReference type="Proteomes" id="UP000294834">
    <property type="component" value="Unassembled WGS sequence"/>
</dbReference>
<dbReference type="AlphaFoldDB" id="A0A076IQ89"/>
<evidence type="ECO:0000313" key="10">
    <source>
        <dbReference type="EMBL" id="TDB06753.1"/>
    </source>
</evidence>
<dbReference type="Proteomes" id="UP000777173">
    <property type="component" value="Unassembled WGS sequence"/>
</dbReference>
<dbReference type="Proteomes" id="UP000347681">
    <property type="component" value="Unassembled WGS sequence"/>
</dbReference>
<evidence type="ECO:0000313" key="2">
    <source>
        <dbReference type="EMBL" id="KAA5315491.1"/>
    </source>
</evidence>
<dbReference type="EMBL" id="JAWDEV010000010">
    <property type="protein sequence ID" value="MDU0271004.1"/>
    <property type="molecule type" value="Genomic_DNA"/>
</dbReference>
<dbReference type="EMBL" id="VVZA01000017">
    <property type="protein sequence ID" value="KAA5403091.1"/>
    <property type="molecule type" value="Genomic_DNA"/>
</dbReference>
<dbReference type="EMBL" id="SLTX01000001">
    <property type="protein sequence ID" value="TDB06753.1"/>
    <property type="molecule type" value="Genomic_DNA"/>
</dbReference>
<reference evidence="9 12" key="1">
    <citation type="submission" date="2018-08" db="EMBL/GenBank/DDBJ databases">
        <title>A genome reference for cultivated species of the human gut microbiota.</title>
        <authorList>
            <person name="Zou Y."/>
            <person name="Xue W."/>
            <person name="Luo G."/>
        </authorList>
    </citation>
    <scope>NUCLEOTIDE SEQUENCE [LARGE SCALE GENOMIC DNA]</scope>
    <source>
        <strain evidence="9 12">AF14-1AC</strain>
    </source>
</reference>
<sequence length="100" mass="11653">MVKLVHHEMPVNKTLHHRKIEILAVLTLLIGSLSFLIYSYCSHDANNPLCRCLLCTLNHTPEDGEYLYNRYLVVISITWAALIFGTLFVILYHIERKKKK</sequence>
<evidence type="ECO:0000313" key="7">
    <source>
        <dbReference type="EMBL" id="MDU0271004.1"/>
    </source>
</evidence>
<dbReference type="EMBL" id="VVZB01000001">
    <property type="protein sequence ID" value="KAA5386901.1"/>
    <property type="molecule type" value="Genomic_DNA"/>
</dbReference>
<dbReference type="KEGG" id="bdo:EL88_03515"/>
<dbReference type="KEGG" id="bdh:GV66_11090"/>
<keyword evidence="1" id="KW-0812">Transmembrane</keyword>
<accession>A0A076IQ89</accession>
<reference evidence="10 13" key="3">
    <citation type="journal article" date="2019" name="Nat. Microbiol.">
        <title>Genomic variation and strain-specific functional adaptation in the human gut microbiome during early life.</title>
        <authorList>
            <person name="Vatanen T."/>
            <person name="Plichta D.R."/>
            <person name="Somani J."/>
            <person name="Munch P.C."/>
            <person name="Arthur T.D."/>
            <person name="Hall A.B."/>
            <person name="Rudolf S."/>
            <person name="Oakeley E.J."/>
            <person name="Ke X."/>
            <person name="Young R.A."/>
            <person name="Haiser H.J."/>
            <person name="Kolde R."/>
            <person name="Yassour M."/>
            <person name="Luopajarvi K."/>
            <person name="Siljander H."/>
            <person name="Virtanen S.M."/>
            <person name="Ilonen J."/>
            <person name="Uibo R."/>
            <person name="Tillmann V."/>
            <person name="Mokurov S."/>
            <person name="Dorshakova N."/>
            <person name="Porter J.A."/>
            <person name="McHardy A.C."/>
            <person name="Lahdesmaki H."/>
            <person name="Vlamakis H."/>
            <person name="Huttenhower C."/>
            <person name="Knip M."/>
            <person name="Xavier R.J."/>
        </authorList>
    </citation>
    <scope>NUCLEOTIDE SEQUENCE [LARGE SCALE GENOMIC DNA]</scope>
    <source>
        <strain evidence="10 13">RJX1052</strain>
    </source>
</reference>
<evidence type="ECO:0000313" key="15">
    <source>
        <dbReference type="Proteomes" id="UP000441162"/>
    </source>
</evidence>
<dbReference type="EMBL" id="CP046176">
    <property type="protein sequence ID" value="QJR75653.1"/>
    <property type="molecule type" value="Genomic_DNA"/>
</dbReference>
<evidence type="ECO:0008006" key="19">
    <source>
        <dbReference type="Google" id="ProtNLM"/>
    </source>
</evidence>
<keyword evidence="1" id="KW-1133">Transmembrane helix</keyword>
<dbReference type="Proteomes" id="UP001181086">
    <property type="component" value="Unassembled WGS sequence"/>
</dbReference>
<keyword evidence="1" id="KW-0472">Membrane</keyword>
<feature type="transmembrane region" description="Helical" evidence="1">
    <location>
        <begin position="20"/>
        <end position="40"/>
    </location>
</feature>
<protein>
    <recommendedName>
        <fullName evidence="19">Molecular chaperone DnaJ</fullName>
    </recommendedName>
</protein>
<dbReference type="Proteomes" id="UP000481616">
    <property type="component" value="Unassembled WGS sequence"/>
</dbReference>
<dbReference type="EMBL" id="JAHOAX010000003">
    <property type="protein sequence ID" value="MBV3122432.1"/>
    <property type="molecule type" value="Genomic_DNA"/>
</dbReference>
<reference evidence="6" key="5">
    <citation type="submission" date="2021-06" db="EMBL/GenBank/DDBJ databases">
        <title>Collection of gut derived symbiotic bacterial strains cultured from healthy donors.</title>
        <authorList>
            <person name="Lin H."/>
            <person name="Littmann E."/>
            <person name="Pamer E.G."/>
        </authorList>
    </citation>
    <scope>NUCLEOTIDE SEQUENCE</scope>
    <source>
        <strain evidence="6">MSK.5.10</strain>
    </source>
</reference>
<dbReference type="RefSeq" id="WP_007844761.1">
    <property type="nucleotide sequence ID" value="NZ_BAABYF010000001.1"/>
</dbReference>
<dbReference type="Proteomes" id="UP000441162">
    <property type="component" value="Unassembled WGS sequence"/>
</dbReference>
<reference evidence="11" key="6">
    <citation type="journal article" date="2023" name="Nat. Commun.">
        <title>Identification of a novel Human Milk Oligosaccharides utilization cluster in the infant gut commensal Bacteroides dorei.</title>
        <authorList>
            <person name="Kijner S."/>
            <person name="Ennis D."/>
            <person name="Shmorak S."/>
            <person name="Florentin A."/>
            <person name="Yassour M."/>
        </authorList>
    </citation>
    <scope>NUCLEOTIDE SEQUENCE</scope>
    <source>
        <strain evidence="11">2</strain>
    </source>
</reference>
<dbReference type="Proteomes" id="UP001177934">
    <property type="component" value="Chromosome"/>
</dbReference>
<evidence type="ECO:0000313" key="4">
    <source>
        <dbReference type="EMBL" id="KAA5400683.1"/>
    </source>
</evidence>
<reference evidence="8 18" key="4">
    <citation type="submission" date="2019-11" db="EMBL/GenBank/DDBJ databases">
        <title>Complete genome sequence of Bacteroides dorei DSM 17855.</title>
        <authorList>
            <person name="Russell J.T."/>
        </authorList>
    </citation>
    <scope>NUCLEOTIDE SEQUENCE [LARGE SCALE GENOMIC DNA]</scope>
    <source>
        <strain evidence="8 18">DSM 17855</strain>
    </source>
</reference>
<dbReference type="Proteomes" id="UP000481700">
    <property type="component" value="Unassembled WGS sequence"/>
</dbReference>
<evidence type="ECO:0000313" key="13">
    <source>
        <dbReference type="Proteomes" id="UP000294834"/>
    </source>
</evidence>
<reference evidence="14 15" key="2">
    <citation type="journal article" date="2019" name="Nat. Med.">
        <title>A library of human gut bacterial isolates paired with longitudinal multiomics data enables mechanistic microbiome research.</title>
        <authorList>
            <person name="Poyet M."/>
            <person name="Groussin M."/>
            <person name="Gibbons S.M."/>
            <person name="Avila-Pacheco J."/>
            <person name="Jiang X."/>
            <person name="Kearney S.M."/>
            <person name="Perrotta A.R."/>
            <person name="Berdy B."/>
            <person name="Zhao S."/>
            <person name="Lieberman T.D."/>
            <person name="Swanson P.K."/>
            <person name="Smith M."/>
            <person name="Roesemann S."/>
            <person name="Alexander J.E."/>
            <person name="Rich S.A."/>
            <person name="Livny J."/>
            <person name="Vlamakis H."/>
            <person name="Clish C."/>
            <person name="Bullock K."/>
            <person name="Deik A."/>
            <person name="Scott J."/>
            <person name="Pierce K.A."/>
            <person name="Xavier R.J."/>
            <person name="Alm E.J."/>
        </authorList>
    </citation>
    <scope>NUCLEOTIDE SEQUENCE [LARGE SCALE GENOMIC DNA]</scope>
    <source>
        <strain evidence="4 16">BIOML-A1</strain>
        <strain evidence="2 17">BIOML-A25</strain>
        <strain evidence="5 15">BIOML-A4</strain>
        <strain evidence="3 14">BIOML-A5</strain>
    </source>
</reference>
<feature type="transmembrane region" description="Helical" evidence="1">
    <location>
        <begin position="71"/>
        <end position="94"/>
    </location>
</feature>
<evidence type="ECO:0000313" key="8">
    <source>
        <dbReference type="EMBL" id="QJR75653.1"/>
    </source>
</evidence>
<evidence type="ECO:0000313" key="5">
    <source>
        <dbReference type="EMBL" id="KAA5403091.1"/>
    </source>
</evidence>
<dbReference type="GeneID" id="93445895"/>
<dbReference type="Proteomes" id="UP000283678">
    <property type="component" value="Unassembled WGS sequence"/>
</dbReference>
<evidence type="ECO:0000313" key="11">
    <source>
        <dbReference type="EMBL" id="WHX11159.1"/>
    </source>
</evidence>
<dbReference type="eggNOG" id="ENOG50318TB">
    <property type="taxonomic scope" value="Bacteria"/>
</dbReference>
<evidence type="ECO:0000313" key="12">
    <source>
        <dbReference type="Proteomes" id="UP000283678"/>
    </source>
</evidence>
<evidence type="ECO:0000256" key="1">
    <source>
        <dbReference type="SAM" id="Phobius"/>
    </source>
</evidence>
<dbReference type="EMBL" id="CP126056">
    <property type="protein sequence ID" value="WHX11159.1"/>
    <property type="molecule type" value="Genomic_DNA"/>
</dbReference>
<evidence type="ECO:0000313" key="18">
    <source>
        <dbReference type="Proteomes" id="UP000500949"/>
    </source>
</evidence>
<gene>
    <name evidence="9" type="ORF">DWW04_15190</name>
    <name evidence="10" type="ORF">E1J06_04685</name>
    <name evidence="5" type="ORF">F2Y51_16890</name>
    <name evidence="4" type="ORF">F2Y58_00465</name>
    <name evidence="3" type="ORF">F2Y61_03620</name>
    <name evidence="2" type="ORF">F2Z07_19310</name>
    <name evidence="8" type="ORF">GKD17_04270</name>
    <name evidence="6" type="ORF">KSU80_04435</name>
    <name evidence="11" type="ORF">QNN11_07455</name>
    <name evidence="7" type="ORF">RVH45_14170</name>
</gene>
<organism evidence="9 12">
    <name type="scientific">Phocaeicola dorei</name>
    <dbReference type="NCBI Taxonomy" id="357276"/>
    <lineage>
        <taxon>Bacteria</taxon>
        <taxon>Pseudomonadati</taxon>
        <taxon>Bacteroidota</taxon>
        <taxon>Bacteroidia</taxon>
        <taxon>Bacteroidales</taxon>
        <taxon>Bacteroidaceae</taxon>
        <taxon>Phocaeicola</taxon>
    </lineage>
</organism>
<dbReference type="Proteomes" id="UP000500949">
    <property type="component" value="Chromosome"/>
</dbReference>
<evidence type="ECO:0000313" key="6">
    <source>
        <dbReference type="EMBL" id="MBV3122432.1"/>
    </source>
</evidence>
<dbReference type="EMBL" id="QRZL01000016">
    <property type="protein sequence ID" value="RGV73936.1"/>
    <property type="molecule type" value="Genomic_DNA"/>
</dbReference>
<dbReference type="EMBL" id="VVYY01000001">
    <property type="protein sequence ID" value="KAA5400683.1"/>
    <property type="molecule type" value="Genomic_DNA"/>
</dbReference>
<evidence type="ECO:0000313" key="17">
    <source>
        <dbReference type="Proteomes" id="UP000481700"/>
    </source>
</evidence>
<reference evidence="7" key="7">
    <citation type="submission" date="2023-10" db="EMBL/GenBank/DDBJ databases">
        <title>Genome of Potential pathogenic bacteria in Crohn's disease.</title>
        <authorList>
            <person name="Rodriguez-Palacios A."/>
        </authorList>
    </citation>
    <scope>NUCLEOTIDE SEQUENCE</scope>
    <source>
        <strain evidence="7">CavFT-hAR62</strain>
    </source>
</reference>
<evidence type="ECO:0000313" key="9">
    <source>
        <dbReference type="EMBL" id="RGV73936.1"/>
    </source>
</evidence>
<evidence type="ECO:0000313" key="14">
    <source>
        <dbReference type="Proteomes" id="UP000347681"/>
    </source>
</evidence>
<dbReference type="EMBL" id="VVZV01000028">
    <property type="protein sequence ID" value="KAA5315491.1"/>
    <property type="molecule type" value="Genomic_DNA"/>
</dbReference>
<evidence type="ECO:0000313" key="16">
    <source>
        <dbReference type="Proteomes" id="UP000481616"/>
    </source>
</evidence>
<proteinExistence type="predicted"/>
<name>A0A076IQ89_9BACT</name>
<evidence type="ECO:0000313" key="3">
    <source>
        <dbReference type="EMBL" id="KAA5386901.1"/>
    </source>
</evidence>